<feature type="transmembrane region" description="Helical" evidence="1">
    <location>
        <begin position="172"/>
        <end position="193"/>
    </location>
</feature>
<keyword evidence="1" id="KW-0812">Transmembrane</keyword>
<dbReference type="PIRSF" id="PIRSF033239">
    <property type="entry name" value="ExoD"/>
    <property type="match status" value="1"/>
</dbReference>
<dbReference type="EMBL" id="NBBI01000003">
    <property type="protein sequence ID" value="OWK30261.1"/>
    <property type="molecule type" value="Genomic_DNA"/>
</dbReference>
<sequence length="197" mass="20831">MADDPHSVGDILDRLDDLAEQQDRLTLGRTIEAFGHRSYAPFLVILPLLEISPLGAIPGLPTMLALAIALIAVQMLFGRKHLWLPGFLANRSVTSEKAKKAIKKVRPIAERMDEWFHGRLPALTKGPMVRVAAAAIIVMTLAVPPLELLPMATTAPMAAIAAFGMALLVNDGLLMVIAFTAAAGALAVGAGLLSGRG</sequence>
<accession>A0A245ZKI0</accession>
<comment type="caution">
    <text evidence="2">The sequence shown here is derived from an EMBL/GenBank/DDBJ whole genome shotgun (WGS) entry which is preliminary data.</text>
</comment>
<dbReference type="AlphaFoldDB" id="A0A245ZKI0"/>
<keyword evidence="1" id="KW-0472">Membrane</keyword>
<dbReference type="RefSeq" id="WP_088367270.1">
    <property type="nucleotide sequence ID" value="NZ_NBBI01000003.1"/>
</dbReference>
<feature type="transmembrane region" description="Helical" evidence="1">
    <location>
        <begin position="129"/>
        <end position="152"/>
    </location>
</feature>
<name>A0A245ZKI0_9SPHN</name>
<evidence type="ECO:0000313" key="3">
    <source>
        <dbReference type="Proteomes" id="UP000197290"/>
    </source>
</evidence>
<dbReference type="OrthoDB" id="7949130at2"/>
<dbReference type="Pfam" id="PF06055">
    <property type="entry name" value="ExoD"/>
    <property type="match status" value="1"/>
</dbReference>
<dbReference type="PANTHER" id="PTHR41795">
    <property type="entry name" value="EXOPOLYSACCHARIDE SYNTHESIS PROTEIN"/>
    <property type="match status" value="1"/>
</dbReference>
<organism evidence="2 3">
    <name type="scientific">Sphingomonas dokdonensis</name>
    <dbReference type="NCBI Taxonomy" id="344880"/>
    <lineage>
        <taxon>Bacteria</taxon>
        <taxon>Pseudomonadati</taxon>
        <taxon>Pseudomonadota</taxon>
        <taxon>Alphaproteobacteria</taxon>
        <taxon>Sphingomonadales</taxon>
        <taxon>Sphingomonadaceae</taxon>
        <taxon>Sphingomonas</taxon>
    </lineage>
</organism>
<gene>
    <name evidence="2" type="ORF">SPDO_19460</name>
</gene>
<dbReference type="InterPro" id="IPR010331">
    <property type="entry name" value="ExoD"/>
</dbReference>
<keyword evidence="3" id="KW-1185">Reference proteome</keyword>
<reference evidence="2 3" key="1">
    <citation type="submission" date="2017-03" db="EMBL/GenBank/DDBJ databases">
        <title>Genome sequence of Sphingomonas dokdonensis DSM 21029.</title>
        <authorList>
            <person name="Poehlein A."/>
            <person name="Wuebbeler J.H."/>
            <person name="Steinbuechel A."/>
            <person name="Daniel R."/>
        </authorList>
    </citation>
    <scope>NUCLEOTIDE SEQUENCE [LARGE SCALE GENOMIC DNA]</scope>
    <source>
        <strain evidence="2 3">DSM 21029</strain>
    </source>
</reference>
<dbReference type="Proteomes" id="UP000197290">
    <property type="component" value="Unassembled WGS sequence"/>
</dbReference>
<keyword evidence="1" id="KW-1133">Transmembrane helix</keyword>
<evidence type="ECO:0000313" key="2">
    <source>
        <dbReference type="EMBL" id="OWK30261.1"/>
    </source>
</evidence>
<feature type="transmembrane region" description="Helical" evidence="1">
    <location>
        <begin position="56"/>
        <end position="77"/>
    </location>
</feature>
<evidence type="ECO:0000256" key="1">
    <source>
        <dbReference type="SAM" id="Phobius"/>
    </source>
</evidence>
<dbReference type="PANTHER" id="PTHR41795:SF1">
    <property type="entry name" value="EXOPOLYSACCHARIDE SYNTHESIS PROTEIN"/>
    <property type="match status" value="1"/>
</dbReference>
<proteinExistence type="predicted"/>
<protein>
    <submittedName>
        <fullName evidence="2">Exopolysaccharide synthesis, ExoD</fullName>
    </submittedName>
</protein>